<dbReference type="Gene3D" id="3.90.79.10">
    <property type="entry name" value="Nucleoside Triphosphate Pyrophosphohydrolase"/>
    <property type="match status" value="1"/>
</dbReference>
<reference evidence="3 4" key="1">
    <citation type="journal article" date="2021" name="Sci. Rep.">
        <title>The distribution of antibiotic resistance genes in chicken gut microbiota commensals.</title>
        <authorList>
            <person name="Juricova H."/>
            <person name="Matiasovicova J."/>
            <person name="Kubasova T."/>
            <person name="Cejkova D."/>
            <person name="Rychlik I."/>
        </authorList>
    </citation>
    <scope>NUCLEOTIDE SEQUENCE [LARGE SCALE GENOMIC DNA]</scope>
    <source>
        <strain evidence="3 4">An810</strain>
    </source>
</reference>
<dbReference type="GO" id="GO:0016787">
    <property type="term" value="F:hydrolase activity"/>
    <property type="evidence" value="ECO:0007669"/>
    <property type="project" value="UniProtKB-KW"/>
</dbReference>
<gene>
    <name evidence="3" type="ORF">H5993_05165</name>
</gene>
<evidence type="ECO:0000313" key="3">
    <source>
        <dbReference type="EMBL" id="MBM6754147.1"/>
    </source>
</evidence>
<evidence type="ECO:0000313" key="4">
    <source>
        <dbReference type="Proteomes" id="UP000776629"/>
    </source>
</evidence>
<dbReference type="InterPro" id="IPR015797">
    <property type="entry name" value="NUDIX_hydrolase-like_dom_sf"/>
</dbReference>
<dbReference type="SUPFAM" id="SSF55811">
    <property type="entry name" value="Nudix"/>
    <property type="match status" value="1"/>
</dbReference>
<feature type="domain" description="Nudix hydrolase" evidence="2">
    <location>
        <begin position="19"/>
        <end position="148"/>
    </location>
</feature>
<proteinExistence type="predicted"/>
<accession>A0ABS2EPX1</accession>
<keyword evidence="1 3" id="KW-0378">Hydrolase</keyword>
<sequence length="159" mass="18241">MDWKNNYYQLTGSKRALKLTQLTGGVVILPRFNNQFLLLEHLRVDGQVHYEVPRGFTELNEKFTLAAHRELNEELNLRPTKLTFLGEVMPDSGLIESHIRCYLADLGSLKGLVVQRSEQITGYQLFSLSELLMLVRNNQIIDGFTLSTVLKYLAIKDED</sequence>
<evidence type="ECO:0000259" key="2">
    <source>
        <dbReference type="PROSITE" id="PS51462"/>
    </source>
</evidence>
<dbReference type="InterPro" id="IPR000086">
    <property type="entry name" value="NUDIX_hydrolase_dom"/>
</dbReference>
<dbReference type="InterPro" id="IPR020084">
    <property type="entry name" value="NUDIX_hydrolase_CS"/>
</dbReference>
<organism evidence="3 4">
    <name type="scientific">Limosilactobacillus alvi</name>
    <dbReference type="NCBI Taxonomy" id="990412"/>
    <lineage>
        <taxon>Bacteria</taxon>
        <taxon>Bacillati</taxon>
        <taxon>Bacillota</taxon>
        <taxon>Bacilli</taxon>
        <taxon>Lactobacillales</taxon>
        <taxon>Lactobacillaceae</taxon>
        <taxon>Limosilactobacillus</taxon>
    </lineage>
</organism>
<dbReference type="Proteomes" id="UP000776629">
    <property type="component" value="Unassembled WGS sequence"/>
</dbReference>
<protein>
    <submittedName>
        <fullName evidence="3">NUDIX hydrolase</fullName>
    </submittedName>
</protein>
<dbReference type="PROSITE" id="PS00893">
    <property type="entry name" value="NUDIX_BOX"/>
    <property type="match status" value="1"/>
</dbReference>
<evidence type="ECO:0000256" key="1">
    <source>
        <dbReference type="ARBA" id="ARBA00022801"/>
    </source>
</evidence>
<dbReference type="Pfam" id="PF00293">
    <property type="entry name" value="NUDIX"/>
    <property type="match status" value="1"/>
</dbReference>
<dbReference type="CDD" id="cd03424">
    <property type="entry name" value="NUDIX_ADPRase_Nudt5_UGPPase_Nudt14"/>
    <property type="match status" value="1"/>
</dbReference>
<dbReference type="EMBL" id="JACJJQ010000020">
    <property type="protein sequence ID" value="MBM6754147.1"/>
    <property type="molecule type" value="Genomic_DNA"/>
</dbReference>
<name>A0ABS2EPX1_9LACO</name>
<keyword evidence="4" id="KW-1185">Reference proteome</keyword>
<comment type="caution">
    <text evidence="3">The sequence shown here is derived from an EMBL/GenBank/DDBJ whole genome shotgun (WGS) entry which is preliminary data.</text>
</comment>
<dbReference type="PROSITE" id="PS51462">
    <property type="entry name" value="NUDIX"/>
    <property type="match status" value="1"/>
</dbReference>